<sequence>MFRQLVAVLTIFTLAILSVVASPVEKRAFTGDGTYYAPGLGACGKWNTDKDMIVAVSHLLYDTYPGHTANPNNNPICGKKLRAHYKGRSVVVTVADECMGCNGKYDLDFSPAAIKKLVNNPATVGRLHGVTWEWI</sequence>
<evidence type="ECO:0000256" key="1">
    <source>
        <dbReference type="ARBA" id="ARBA00022729"/>
    </source>
</evidence>
<evidence type="ECO:0000313" key="4">
    <source>
        <dbReference type="Proteomes" id="UP000054007"/>
    </source>
</evidence>
<dbReference type="EMBL" id="KN880576">
    <property type="protein sequence ID" value="KIY65805.1"/>
    <property type="molecule type" value="Genomic_DNA"/>
</dbReference>
<dbReference type="Gene3D" id="2.40.40.10">
    <property type="entry name" value="RlpA-like domain"/>
    <property type="match status" value="1"/>
</dbReference>
<dbReference type="InterPro" id="IPR051477">
    <property type="entry name" value="Expansin_CellWall"/>
</dbReference>
<dbReference type="PANTHER" id="PTHR31836:SF27">
    <property type="entry name" value="RLPA-LIKE PROTEIN DOUBLE-PSI BETA-BARREL DOMAIN-CONTAINING PROTEIN"/>
    <property type="match status" value="1"/>
</dbReference>
<dbReference type="AlphaFoldDB" id="A0A0D7B6H8"/>
<feature type="chain" id="PRO_5002316708" description="RlpA-like protein double-psi beta-barrel domain-containing protein" evidence="2">
    <location>
        <begin position="22"/>
        <end position="135"/>
    </location>
</feature>
<dbReference type="CDD" id="cd22191">
    <property type="entry name" value="DPBB_RlpA_EXP_N-like"/>
    <property type="match status" value="1"/>
</dbReference>
<evidence type="ECO:0000313" key="3">
    <source>
        <dbReference type="EMBL" id="KIY65805.1"/>
    </source>
</evidence>
<protein>
    <recommendedName>
        <fullName evidence="5">RlpA-like protein double-psi beta-barrel domain-containing protein</fullName>
    </recommendedName>
</protein>
<dbReference type="InterPro" id="IPR036908">
    <property type="entry name" value="RlpA-like_sf"/>
</dbReference>
<proteinExistence type="predicted"/>
<keyword evidence="4" id="KW-1185">Reference proteome</keyword>
<evidence type="ECO:0000256" key="2">
    <source>
        <dbReference type="SAM" id="SignalP"/>
    </source>
</evidence>
<gene>
    <name evidence="3" type="ORF">CYLTODRAFT_399821</name>
</gene>
<dbReference type="Proteomes" id="UP000054007">
    <property type="component" value="Unassembled WGS sequence"/>
</dbReference>
<feature type="signal peptide" evidence="2">
    <location>
        <begin position="1"/>
        <end position="21"/>
    </location>
</feature>
<dbReference type="SUPFAM" id="SSF50685">
    <property type="entry name" value="Barwin-like endoglucanases"/>
    <property type="match status" value="1"/>
</dbReference>
<dbReference type="OrthoDB" id="623670at2759"/>
<organism evidence="3 4">
    <name type="scientific">Cylindrobasidium torrendii FP15055 ss-10</name>
    <dbReference type="NCBI Taxonomy" id="1314674"/>
    <lineage>
        <taxon>Eukaryota</taxon>
        <taxon>Fungi</taxon>
        <taxon>Dikarya</taxon>
        <taxon>Basidiomycota</taxon>
        <taxon>Agaricomycotina</taxon>
        <taxon>Agaricomycetes</taxon>
        <taxon>Agaricomycetidae</taxon>
        <taxon>Agaricales</taxon>
        <taxon>Marasmiineae</taxon>
        <taxon>Physalacriaceae</taxon>
        <taxon>Cylindrobasidium</taxon>
    </lineage>
</organism>
<evidence type="ECO:0008006" key="5">
    <source>
        <dbReference type="Google" id="ProtNLM"/>
    </source>
</evidence>
<reference evidence="3 4" key="1">
    <citation type="journal article" date="2015" name="Fungal Genet. Biol.">
        <title>Evolution of novel wood decay mechanisms in Agaricales revealed by the genome sequences of Fistulina hepatica and Cylindrobasidium torrendii.</title>
        <authorList>
            <person name="Floudas D."/>
            <person name="Held B.W."/>
            <person name="Riley R."/>
            <person name="Nagy L.G."/>
            <person name="Koehler G."/>
            <person name="Ransdell A.S."/>
            <person name="Younus H."/>
            <person name="Chow J."/>
            <person name="Chiniquy J."/>
            <person name="Lipzen A."/>
            <person name="Tritt A."/>
            <person name="Sun H."/>
            <person name="Haridas S."/>
            <person name="LaButti K."/>
            <person name="Ohm R.A."/>
            <person name="Kues U."/>
            <person name="Blanchette R.A."/>
            <person name="Grigoriev I.V."/>
            <person name="Minto R.E."/>
            <person name="Hibbett D.S."/>
        </authorList>
    </citation>
    <scope>NUCLEOTIDE SEQUENCE [LARGE SCALE GENOMIC DNA]</scope>
    <source>
        <strain evidence="3 4">FP15055 ss-10</strain>
    </source>
</reference>
<name>A0A0D7B6H8_9AGAR</name>
<dbReference type="STRING" id="1314674.A0A0D7B6H8"/>
<keyword evidence="1 2" id="KW-0732">Signal</keyword>
<dbReference type="PANTHER" id="PTHR31836">
    <property type="match status" value="1"/>
</dbReference>
<accession>A0A0D7B6H8</accession>